<keyword evidence="1" id="KW-0812">Transmembrane</keyword>
<protein>
    <submittedName>
        <fullName evidence="2">Uncharacterized protein</fullName>
    </submittedName>
</protein>
<evidence type="ECO:0000313" key="3">
    <source>
        <dbReference type="Proteomes" id="UP000480684"/>
    </source>
</evidence>
<keyword evidence="3" id="KW-1185">Reference proteome</keyword>
<accession>A0A7C9QT47</accession>
<dbReference type="AlphaFoldDB" id="A0A7C9QT47"/>
<sequence length="68" mass="7053">MTVIRKAVVLARLAMATVAAIPGAAIVLLALSLKIVGIAIKGVGEAVEEGRRPFYWLADKVAGEAEHG</sequence>
<keyword evidence="1" id="KW-1133">Transmembrane helix</keyword>
<reference evidence="2 3" key="1">
    <citation type="submission" date="2020-02" db="EMBL/GenBank/DDBJ databases">
        <authorList>
            <person name="Dziuba M."/>
            <person name="Kuznetsov B."/>
            <person name="Mardanov A."/>
            <person name="Ravin N."/>
            <person name="Grouzdev D."/>
        </authorList>
    </citation>
    <scope>NUCLEOTIDE SEQUENCE [LARGE SCALE GENOMIC DNA]</scope>
    <source>
        <strain evidence="2 3">SpK</strain>
    </source>
</reference>
<keyword evidence="1" id="KW-0472">Membrane</keyword>
<evidence type="ECO:0000313" key="2">
    <source>
        <dbReference type="EMBL" id="NFV80038.1"/>
    </source>
</evidence>
<organism evidence="2 3">
    <name type="scientific">Magnetospirillum aberrantis SpK</name>
    <dbReference type="NCBI Taxonomy" id="908842"/>
    <lineage>
        <taxon>Bacteria</taxon>
        <taxon>Pseudomonadati</taxon>
        <taxon>Pseudomonadota</taxon>
        <taxon>Alphaproteobacteria</taxon>
        <taxon>Rhodospirillales</taxon>
        <taxon>Rhodospirillaceae</taxon>
        <taxon>Magnetospirillum</taxon>
    </lineage>
</organism>
<name>A0A7C9QT47_9PROT</name>
<feature type="transmembrane region" description="Helical" evidence="1">
    <location>
        <begin position="12"/>
        <end position="31"/>
    </location>
</feature>
<dbReference type="EMBL" id="JAAIYP010000034">
    <property type="protein sequence ID" value="NFV80038.1"/>
    <property type="molecule type" value="Genomic_DNA"/>
</dbReference>
<evidence type="ECO:0000256" key="1">
    <source>
        <dbReference type="SAM" id="Phobius"/>
    </source>
</evidence>
<gene>
    <name evidence="2" type="ORF">G4223_07940</name>
</gene>
<comment type="caution">
    <text evidence="2">The sequence shown here is derived from an EMBL/GenBank/DDBJ whole genome shotgun (WGS) entry which is preliminary data.</text>
</comment>
<dbReference type="RefSeq" id="WP_163677436.1">
    <property type="nucleotide sequence ID" value="NZ_JAAIYP010000034.1"/>
</dbReference>
<proteinExistence type="predicted"/>
<dbReference type="Proteomes" id="UP000480684">
    <property type="component" value="Unassembled WGS sequence"/>
</dbReference>